<dbReference type="CDD" id="cd16320">
    <property type="entry name" value="MraZ_N"/>
    <property type="match status" value="1"/>
</dbReference>
<dbReference type="RefSeq" id="WP_136334379.1">
    <property type="nucleotide sequence ID" value="NZ_QXMP01000018.1"/>
</dbReference>
<proteinExistence type="inferred from homology"/>
<dbReference type="PANTHER" id="PTHR34701:SF1">
    <property type="entry name" value="TRANSCRIPTIONAL REGULATOR MRAZ"/>
    <property type="match status" value="1"/>
</dbReference>
<evidence type="ECO:0000256" key="6">
    <source>
        <dbReference type="ARBA" id="ARBA00023163"/>
    </source>
</evidence>
<keyword evidence="6 7" id="KW-0804">Transcription</keyword>
<comment type="subunit">
    <text evidence="7">Forms oligomers.</text>
</comment>
<dbReference type="InterPro" id="IPR035642">
    <property type="entry name" value="MraZ_N"/>
</dbReference>
<keyword evidence="5 7" id="KW-0238">DNA-binding</keyword>
<feature type="domain" description="SpoVT-AbrB" evidence="8">
    <location>
        <begin position="7"/>
        <end position="54"/>
    </location>
</feature>
<evidence type="ECO:0000313" key="9">
    <source>
        <dbReference type="EMBL" id="THD68889.1"/>
    </source>
</evidence>
<dbReference type="InterPro" id="IPR003444">
    <property type="entry name" value="MraZ"/>
</dbReference>
<evidence type="ECO:0000256" key="7">
    <source>
        <dbReference type="HAMAP-Rule" id="MF_01008"/>
    </source>
</evidence>
<dbReference type="OrthoDB" id="9807753at2"/>
<dbReference type="Proteomes" id="UP000305939">
    <property type="component" value="Unassembled WGS sequence"/>
</dbReference>
<comment type="caution">
    <text evidence="9">The sequence shown here is derived from an EMBL/GenBank/DDBJ whole genome shotgun (WGS) entry which is preliminary data.</text>
</comment>
<dbReference type="GO" id="GO:0000976">
    <property type="term" value="F:transcription cis-regulatory region binding"/>
    <property type="evidence" value="ECO:0007669"/>
    <property type="project" value="TreeGrafter"/>
</dbReference>
<feature type="domain" description="SpoVT-AbrB" evidence="8">
    <location>
        <begin position="83"/>
        <end position="126"/>
    </location>
</feature>
<evidence type="ECO:0000256" key="1">
    <source>
        <dbReference type="ARBA" id="ARBA00013860"/>
    </source>
</evidence>
<dbReference type="HAMAP" id="MF_01008">
    <property type="entry name" value="MraZ"/>
    <property type="match status" value="1"/>
</dbReference>
<accession>A0A4S3M2I2</accession>
<dbReference type="InterPro" id="IPR020603">
    <property type="entry name" value="MraZ_dom"/>
</dbReference>
<comment type="subcellular location">
    <subcellularLocation>
        <location evidence="7">Cytoplasm</location>
        <location evidence="7">Nucleoid</location>
    </subcellularLocation>
</comment>
<keyword evidence="4 7" id="KW-0805">Transcription regulation</keyword>
<keyword evidence="10" id="KW-1185">Reference proteome</keyword>
<dbReference type="InterPro" id="IPR035644">
    <property type="entry name" value="MraZ_C"/>
</dbReference>
<keyword evidence="2 7" id="KW-0963">Cytoplasm</keyword>
<dbReference type="Pfam" id="PF02381">
    <property type="entry name" value="MraZ"/>
    <property type="match status" value="2"/>
</dbReference>
<dbReference type="Gene3D" id="3.40.1550.20">
    <property type="entry name" value="Transcriptional regulator MraZ domain"/>
    <property type="match status" value="1"/>
</dbReference>
<dbReference type="InterPro" id="IPR007159">
    <property type="entry name" value="SpoVT-AbrB_dom"/>
</dbReference>
<evidence type="ECO:0000256" key="3">
    <source>
        <dbReference type="ARBA" id="ARBA00022737"/>
    </source>
</evidence>
<dbReference type="CDD" id="cd16321">
    <property type="entry name" value="MraZ_C"/>
    <property type="match status" value="1"/>
</dbReference>
<name>A0A4S3M2I2_9FLAO</name>
<protein>
    <recommendedName>
        <fullName evidence="1 7">Transcriptional regulator MraZ</fullName>
    </recommendedName>
</protein>
<keyword evidence="3" id="KW-0677">Repeat</keyword>
<sequence>MFEFTEEYECKADSKGRIMVPSSLRAKLASVLHEGLVVKRSIFQSCLEIYTVEEWKKEAEKVGKLNRFVKKNNDFIRQFTAGVRLIQIDGNGRLSIPKNLMEFAGITKDVVLSETIGRIELWDKERYYAVLDEGAADFSDLAEEVMGNLTSDDNE</sequence>
<dbReference type="SUPFAM" id="SSF89447">
    <property type="entry name" value="AbrB/MazE/MraZ-like"/>
    <property type="match status" value="1"/>
</dbReference>
<dbReference type="InterPro" id="IPR038619">
    <property type="entry name" value="MraZ_sf"/>
</dbReference>
<comment type="similarity">
    <text evidence="7">Belongs to the MraZ family.</text>
</comment>
<reference evidence="9 10" key="1">
    <citation type="submission" date="2019-04" db="EMBL/GenBank/DDBJ databases">
        <title>Draft genome sequence of Robertkochia marina CC-AMO-30D.</title>
        <authorList>
            <person name="Hameed A."/>
            <person name="Lin S.-Y."/>
            <person name="Shahina M."/>
            <person name="Lai W.-A."/>
            <person name="Young C.-C."/>
        </authorList>
    </citation>
    <scope>NUCLEOTIDE SEQUENCE [LARGE SCALE GENOMIC DNA]</scope>
    <source>
        <strain evidence="9 10">CC-AMO-30D</strain>
    </source>
</reference>
<dbReference type="InterPro" id="IPR037914">
    <property type="entry name" value="SpoVT-AbrB_sf"/>
</dbReference>
<dbReference type="PROSITE" id="PS51740">
    <property type="entry name" value="SPOVT_ABRB"/>
    <property type="match status" value="2"/>
</dbReference>
<evidence type="ECO:0000259" key="8">
    <source>
        <dbReference type="PROSITE" id="PS51740"/>
    </source>
</evidence>
<dbReference type="GO" id="GO:0009295">
    <property type="term" value="C:nucleoid"/>
    <property type="evidence" value="ECO:0007669"/>
    <property type="project" value="UniProtKB-SubCell"/>
</dbReference>
<evidence type="ECO:0000256" key="5">
    <source>
        <dbReference type="ARBA" id="ARBA00023125"/>
    </source>
</evidence>
<dbReference type="GO" id="GO:0005737">
    <property type="term" value="C:cytoplasm"/>
    <property type="evidence" value="ECO:0007669"/>
    <property type="project" value="UniProtKB-UniRule"/>
</dbReference>
<evidence type="ECO:0000313" key="10">
    <source>
        <dbReference type="Proteomes" id="UP000305939"/>
    </source>
</evidence>
<organism evidence="9 10">
    <name type="scientific">Robertkochia marina</name>
    <dbReference type="NCBI Taxonomy" id="1227945"/>
    <lineage>
        <taxon>Bacteria</taxon>
        <taxon>Pseudomonadati</taxon>
        <taxon>Bacteroidota</taxon>
        <taxon>Flavobacteriia</taxon>
        <taxon>Flavobacteriales</taxon>
        <taxon>Flavobacteriaceae</taxon>
        <taxon>Robertkochia</taxon>
    </lineage>
</organism>
<dbReference type="GO" id="GO:2000143">
    <property type="term" value="P:negative regulation of DNA-templated transcription initiation"/>
    <property type="evidence" value="ECO:0007669"/>
    <property type="project" value="TreeGrafter"/>
</dbReference>
<dbReference type="AlphaFoldDB" id="A0A4S3M2I2"/>
<gene>
    <name evidence="7" type="primary">mraZ</name>
    <name evidence="9" type="ORF">E7Z59_00740</name>
</gene>
<dbReference type="GO" id="GO:0003700">
    <property type="term" value="F:DNA-binding transcription factor activity"/>
    <property type="evidence" value="ECO:0007669"/>
    <property type="project" value="UniProtKB-UniRule"/>
</dbReference>
<evidence type="ECO:0000256" key="4">
    <source>
        <dbReference type="ARBA" id="ARBA00023015"/>
    </source>
</evidence>
<dbReference type="EMBL" id="SSMC01000001">
    <property type="protein sequence ID" value="THD68889.1"/>
    <property type="molecule type" value="Genomic_DNA"/>
</dbReference>
<evidence type="ECO:0000256" key="2">
    <source>
        <dbReference type="ARBA" id="ARBA00022490"/>
    </source>
</evidence>
<dbReference type="PANTHER" id="PTHR34701">
    <property type="entry name" value="TRANSCRIPTIONAL REGULATOR MRAZ"/>
    <property type="match status" value="1"/>
</dbReference>